<keyword evidence="3" id="KW-1185">Reference proteome</keyword>
<dbReference type="GO" id="GO:0006979">
    <property type="term" value="P:response to oxidative stress"/>
    <property type="evidence" value="ECO:0007669"/>
    <property type="project" value="InterPro"/>
</dbReference>
<dbReference type="OrthoDB" id="1738961at2759"/>
<dbReference type="InterPro" id="IPR010255">
    <property type="entry name" value="Haem_peroxidase_sf"/>
</dbReference>
<keyword evidence="1" id="KW-1133">Transmembrane helix</keyword>
<organism evidence="2 3">
    <name type="scientific">Rhamnella rubrinervis</name>
    <dbReference type="NCBI Taxonomy" id="2594499"/>
    <lineage>
        <taxon>Eukaryota</taxon>
        <taxon>Viridiplantae</taxon>
        <taxon>Streptophyta</taxon>
        <taxon>Embryophyta</taxon>
        <taxon>Tracheophyta</taxon>
        <taxon>Spermatophyta</taxon>
        <taxon>Magnoliopsida</taxon>
        <taxon>eudicotyledons</taxon>
        <taxon>Gunneridae</taxon>
        <taxon>Pentapetalae</taxon>
        <taxon>rosids</taxon>
        <taxon>fabids</taxon>
        <taxon>Rosales</taxon>
        <taxon>Rhamnaceae</taxon>
        <taxon>rhamnoid group</taxon>
        <taxon>Rhamneae</taxon>
        <taxon>Rhamnella</taxon>
    </lineage>
</organism>
<accession>A0A8K0E357</accession>
<sequence length="85" mass="9315">MGDNTSASMVINYSRFPNLFSRESGASTVKMANIDVLTGQNGEIRKNFVRVVMTALTAAWITCAVTTSVKWVFFICGLGLSLSWM</sequence>
<dbReference type="AlphaFoldDB" id="A0A8K0E357"/>
<keyword evidence="1" id="KW-0812">Transmembrane</keyword>
<dbReference type="SUPFAM" id="SSF48113">
    <property type="entry name" value="Heme-dependent peroxidases"/>
    <property type="match status" value="1"/>
</dbReference>
<keyword evidence="1" id="KW-0472">Membrane</keyword>
<gene>
    <name evidence="2" type="ORF">FNV43_RR17189</name>
</gene>
<proteinExistence type="predicted"/>
<dbReference type="Proteomes" id="UP000796880">
    <property type="component" value="Unassembled WGS sequence"/>
</dbReference>
<reference evidence="2" key="1">
    <citation type="submission" date="2020-03" db="EMBL/GenBank/DDBJ databases">
        <title>A high-quality chromosome-level genome assembly of a woody plant with both climbing and erect habits, Rhamnella rubrinervis.</title>
        <authorList>
            <person name="Lu Z."/>
            <person name="Yang Y."/>
            <person name="Zhu X."/>
            <person name="Sun Y."/>
        </authorList>
    </citation>
    <scope>NUCLEOTIDE SEQUENCE</scope>
    <source>
        <strain evidence="2">BYM</strain>
        <tissue evidence="2">Leaf</tissue>
    </source>
</reference>
<evidence type="ECO:0000256" key="1">
    <source>
        <dbReference type="SAM" id="Phobius"/>
    </source>
</evidence>
<dbReference type="GO" id="GO:0004601">
    <property type="term" value="F:peroxidase activity"/>
    <property type="evidence" value="ECO:0007669"/>
    <property type="project" value="InterPro"/>
</dbReference>
<dbReference type="EMBL" id="VOIH02000008">
    <property type="protein sequence ID" value="KAF3438914.1"/>
    <property type="molecule type" value="Genomic_DNA"/>
</dbReference>
<evidence type="ECO:0000313" key="2">
    <source>
        <dbReference type="EMBL" id="KAF3438914.1"/>
    </source>
</evidence>
<dbReference type="GO" id="GO:0020037">
    <property type="term" value="F:heme binding"/>
    <property type="evidence" value="ECO:0007669"/>
    <property type="project" value="InterPro"/>
</dbReference>
<comment type="caution">
    <text evidence="2">The sequence shown here is derived from an EMBL/GenBank/DDBJ whole genome shotgun (WGS) entry which is preliminary data.</text>
</comment>
<protein>
    <submittedName>
        <fullName evidence="2">Uncharacterized protein</fullName>
    </submittedName>
</protein>
<name>A0A8K0E357_9ROSA</name>
<evidence type="ECO:0000313" key="3">
    <source>
        <dbReference type="Proteomes" id="UP000796880"/>
    </source>
</evidence>
<feature type="transmembrane region" description="Helical" evidence="1">
    <location>
        <begin position="58"/>
        <end position="82"/>
    </location>
</feature>